<reference evidence="1" key="1">
    <citation type="submission" date="2020-01" db="EMBL/GenBank/DDBJ databases">
        <authorList>
            <person name="Meier V. D."/>
            <person name="Meier V D."/>
        </authorList>
    </citation>
    <scope>NUCLEOTIDE SEQUENCE</scope>
    <source>
        <strain evidence="1">HLG_WM_MAG_02</strain>
    </source>
</reference>
<accession>A0A6S6T350</accession>
<proteinExistence type="predicted"/>
<protein>
    <submittedName>
        <fullName evidence="1">Uncharacterized protein</fullName>
    </submittedName>
</protein>
<sequence length="92" mass="10264">MVVIQSIIQTNPVGRWYIELSDTMKEDGPENKVACLDIPEYAQKVEIMGAEYNGEVEVAWSSGEGVTVEQINEVRQQIMAYEAEVEAINSAQ</sequence>
<dbReference type="EMBL" id="CACVAZ010000074">
    <property type="protein sequence ID" value="CAA6812674.1"/>
    <property type="molecule type" value="Genomic_DNA"/>
</dbReference>
<name>A0A6S6T350_9BACT</name>
<evidence type="ECO:0000313" key="1">
    <source>
        <dbReference type="EMBL" id="CAA6812674.1"/>
    </source>
</evidence>
<dbReference type="AlphaFoldDB" id="A0A6S6T350"/>
<gene>
    <name evidence="1" type="ORF">HELGO_WM15548</name>
</gene>
<organism evidence="1">
    <name type="scientific">uncultured Sulfurovum sp</name>
    <dbReference type="NCBI Taxonomy" id="269237"/>
    <lineage>
        <taxon>Bacteria</taxon>
        <taxon>Pseudomonadati</taxon>
        <taxon>Campylobacterota</taxon>
        <taxon>Epsilonproteobacteria</taxon>
        <taxon>Campylobacterales</taxon>
        <taxon>Sulfurovaceae</taxon>
        <taxon>Sulfurovum</taxon>
        <taxon>environmental samples</taxon>
    </lineage>
</organism>